<feature type="transmembrane region" description="Helical" evidence="1">
    <location>
        <begin position="122"/>
        <end position="144"/>
    </location>
</feature>
<evidence type="ECO:0000313" key="3">
    <source>
        <dbReference type="EMBL" id="CBH99041.1"/>
    </source>
</evidence>
<organism evidence="3">
    <name type="scientific">mine drainage metagenome</name>
    <dbReference type="NCBI Taxonomy" id="410659"/>
    <lineage>
        <taxon>unclassified sequences</taxon>
        <taxon>metagenomes</taxon>
        <taxon>ecological metagenomes</taxon>
    </lineage>
</organism>
<dbReference type="NCBIfam" id="NF033664">
    <property type="entry name" value="PACE_transport"/>
    <property type="match status" value="1"/>
</dbReference>
<keyword evidence="1" id="KW-1133">Transmembrane helix</keyword>
<comment type="caution">
    <text evidence="3">The sequence shown here is derived from an EMBL/GenBank/DDBJ whole genome shotgun (WGS) entry which is preliminary data.</text>
</comment>
<evidence type="ECO:0000259" key="2">
    <source>
        <dbReference type="Pfam" id="PF05232"/>
    </source>
</evidence>
<dbReference type="EMBL" id="CABM01000065">
    <property type="protein sequence ID" value="CBH99041.1"/>
    <property type="molecule type" value="Genomic_DNA"/>
</dbReference>
<gene>
    <name evidence="3" type="ORF">CARN2_0215</name>
</gene>
<feature type="domain" description="Chlorhexidine efflux transporter" evidence="2">
    <location>
        <begin position="25"/>
        <end position="88"/>
    </location>
</feature>
<accession>E6PVT4</accession>
<dbReference type="Pfam" id="PF05232">
    <property type="entry name" value="BTP"/>
    <property type="match status" value="2"/>
</dbReference>
<feature type="transmembrane region" description="Helical" evidence="1">
    <location>
        <begin position="94"/>
        <end position="116"/>
    </location>
</feature>
<keyword evidence="1" id="KW-0472">Membrane</keyword>
<name>E6PVT4_9ZZZZ</name>
<dbReference type="AlphaFoldDB" id="E6PVT4"/>
<dbReference type="NCBIfam" id="NF033665">
    <property type="entry name" value="PACE_efflu_PCE"/>
    <property type="match status" value="1"/>
</dbReference>
<feature type="transmembrane region" description="Helical" evidence="1">
    <location>
        <begin position="31"/>
        <end position="54"/>
    </location>
</feature>
<proteinExistence type="predicted"/>
<evidence type="ECO:0000256" key="1">
    <source>
        <dbReference type="SAM" id="Phobius"/>
    </source>
</evidence>
<protein>
    <submittedName>
        <fullName evidence="3">Transmembrane pair</fullName>
    </submittedName>
</protein>
<keyword evidence="1 3" id="KW-0812">Transmembrane</keyword>
<reference evidence="3" key="1">
    <citation type="submission" date="2009-10" db="EMBL/GenBank/DDBJ databases">
        <title>Diversity of trophic interactions inside an arsenic-rich microbial ecosystem.</title>
        <authorList>
            <person name="Bertin P.N."/>
            <person name="Heinrich-Salmeron A."/>
            <person name="Pelletier E."/>
            <person name="Goulhen-Chollet F."/>
            <person name="Arsene-Ploetze F."/>
            <person name="Gallien S."/>
            <person name="Calteau A."/>
            <person name="Vallenet D."/>
            <person name="Casiot C."/>
            <person name="Chane-Woon-Ming B."/>
            <person name="Giloteaux L."/>
            <person name="Barakat M."/>
            <person name="Bonnefoy V."/>
            <person name="Bruneel O."/>
            <person name="Chandler M."/>
            <person name="Cleiss J."/>
            <person name="Duran R."/>
            <person name="Elbaz-Poulichet F."/>
            <person name="Fonknechten N."/>
            <person name="Lauga B."/>
            <person name="Mornico D."/>
            <person name="Ortet P."/>
            <person name="Schaeffer C."/>
            <person name="Siguier P."/>
            <person name="Alexander Thil Smith A."/>
            <person name="Van Dorsselaer A."/>
            <person name="Weissenbach J."/>
            <person name="Medigue C."/>
            <person name="Le Paslier D."/>
        </authorList>
    </citation>
    <scope>NUCLEOTIDE SEQUENCE</scope>
</reference>
<dbReference type="InterPro" id="IPR058208">
    <property type="entry name" value="PACE"/>
</dbReference>
<dbReference type="InterPro" id="IPR007896">
    <property type="entry name" value="BTP_bacteria"/>
</dbReference>
<sequence length="164" mass="18364">MMIPVMMASIKLDQTPLPPSSMQNKSLQERLLQALGFELLAILLCTPLFSWIMGTPWMRMGALAVANSVIAVLWNMIFNAAFDRFRRRHALLKGMGIGAIWRAVHAVLFEGGLLLITVPLAAWWLGIGFVAAVLLDLGLLLFFLPYTYAYHWAYDALREKARSG</sequence>
<feature type="domain" description="Chlorhexidine efflux transporter" evidence="2">
    <location>
        <begin position="102"/>
        <end position="159"/>
    </location>
</feature>
<feature type="transmembrane region" description="Helical" evidence="1">
    <location>
        <begin position="60"/>
        <end position="82"/>
    </location>
</feature>